<evidence type="ECO:0000313" key="1">
    <source>
        <dbReference type="EMBL" id="SIT39937.1"/>
    </source>
</evidence>
<proteinExistence type="predicted"/>
<dbReference type="EMBL" id="CYGY02000023">
    <property type="protein sequence ID" value="SIT39937.1"/>
    <property type="molecule type" value="Genomic_DNA"/>
</dbReference>
<gene>
    <name evidence="1" type="ORF">BN2476_230301</name>
</gene>
<evidence type="ECO:0000313" key="2">
    <source>
        <dbReference type="Proteomes" id="UP000195569"/>
    </source>
</evidence>
<reference evidence="1" key="1">
    <citation type="submission" date="2016-12" db="EMBL/GenBank/DDBJ databases">
        <authorList>
            <person name="Moulin L."/>
        </authorList>
    </citation>
    <scope>NUCLEOTIDE SEQUENCE [LARGE SCALE GENOMIC DNA]</scope>
    <source>
        <strain evidence="1">STM 7183</strain>
    </source>
</reference>
<accession>A0A1N7RXT0</accession>
<dbReference type="AlphaFoldDB" id="A0A1N7RXT0"/>
<organism evidence="1 2">
    <name type="scientific">Paraburkholderia piptadeniae</name>
    <dbReference type="NCBI Taxonomy" id="1701573"/>
    <lineage>
        <taxon>Bacteria</taxon>
        <taxon>Pseudomonadati</taxon>
        <taxon>Pseudomonadota</taxon>
        <taxon>Betaproteobacteria</taxon>
        <taxon>Burkholderiales</taxon>
        <taxon>Burkholderiaceae</taxon>
        <taxon>Paraburkholderia</taxon>
    </lineage>
</organism>
<sequence>MLNLFEQFMHERMPMQRETRALDAMTARIGKTEQVR</sequence>
<comment type="caution">
    <text evidence="1">The sequence shown here is derived from an EMBL/GenBank/DDBJ whole genome shotgun (WGS) entry which is preliminary data.</text>
</comment>
<dbReference type="Proteomes" id="UP000195569">
    <property type="component" value="Unassembled WGS sequence"/>
</dbReference>
<keyword evidence="2" id="KW-1185">Reference proteome</keyword>
<name>A0A1N7RXT0_9BURK</name>
<protein>
    <submittedName>
        <fullName evidence="1">Uncharacterized protein</fullName>
    </submittedName>
</protein>